<dbReference type="RefSeq" id="WP_263124299.1">
    <property type="nucleotide sequence ID" value="NZ_CP106753.1"/>
</dbReference>
<keyword evidence="11 14" id="KW-1133">Transmembrane helix</keyword>
<evidence type="ECO:0000256" key="14">
    <source>
        <dbReference type="RuleBase" id="RU364088"/>
    </source>
</evidence>
<dbReference type="PANTHER" id="PTHR45436:SF9">
    <property type="entry name" value="SENSOR PROTEIN"/>
    <property type="match status" value="1"/>
</dbReference>
<dbReference type="InterPro" id="IPR036097">
    <property type="entry name" value="HisK_dim/P_sf"/>
</dbReference>
<keyword evidence="6 14" id="KW-0808">Transferase</keyword>
<feature type="domain" description="Histidine kinase" evidence="16">
    <location>
        <begin position="246"/>
        <end position="459"/>
    </location>
</feature>
<keyword evidence="15" id="KW-0175">Coiled coil</keyword>
<evidence type="ECO:0000256" key="5">
    <source>
        <dbReference type="ARBA" id="ARBA00022553"/>
    </source>
</evidence>
<evidence type="ECO:0000256" key="4">
    <source>
        <dbReference type="ARBA" id="ARBA00022519"/>
    </source>
</evidence>
<evidence type="ECO:0000256" key="1">
    <source>
        <dbReference type="ARBA" id="ARBA00000085"/>
    </source>
</evidence>
<evidence type="ECO:0000256" key="15">
    <source>
        <dbReference type="SAM" id="Coils"/>
    </source>
</evidence>
<dbReference type="CDD" id="cd00075">
    <property type="entry name" value="HATPase"/>
    <property type="match status" value="1"/>
</dbReference>
<organism evidence="18 19">
    <name type="scientific">Chitiniphilus purpureus</name>
    <dbReference type="NCBI Taxonomy" id="2981137"/>
    <lineage>
        <taxon>Bacteria</taxon>
        <taxon>Pseudomonadati</taxon>
        <taxon>Pseudomonadota</taxon>
        <taxon>Betaproteobacteria</taxon>
        <taxon>Neisseriales</taxon>
        <taxon>Chitinibacteraceae</taxon>
        <taxon>Chitiniphilus</taxon>
    </lineage>
</organism>
<dbReference type="SMART" id="SM00304">
    <property type="entry name" value="HAMP"/>
    <property type="match status" value="1"/>
</dbReference>
<dbReference type="GO" id="GO:0004673">
    <property type="term" value="F:protein histidine kinase activity"/>
    <property type="evidence" value="ECO:0007669"/>
    <property type="project" value="UniProtKB-EC"/>
</dbReference>
<dbReference type="Gene3D" id="1.10.287.130">
    <property type="match status" value="1"/>
</dbReference>
<keyword evidence="19" id="KW-1185">Reference proteome</keyword>
<feature type="domain" description="HAMP" evidence="17">
    <location>
        <begin position="185"/>
        <end position="238"/>
    </location>
</feature>
<dbReference type="PROSITE" id="PS50885">
    <property type="entry name" value="HAMP"/>
    <property type="match status" value="1"/>
</dbReference>
<dbReference type="Gene3D" id="3.30.565.10">
    <property type="entry name" value="Histidine kinase-like ATPase, C-terminal domain"/>
    <property type="match status" value="1"/>
</dbReference>
<evidence type="ECO:0000256" key="9">
    <source>
        <dbReference type="ARBA" id="ARBA00022777"/>
    </source>
</evidence>
<dbReference type="SUPFAM" id="SSF47384">
    <property type="entry name" value="Homodimeric domain of signal transducing histidine kinase"/>
    <property type="match status" value="1"/>
</dbReference>
<dbReference type="InterPro" id="IPR006290">
    <property type="entry name" value="CztS_silS_copS"/>
</dbReference>
<dbReference type="NCBIfam" id="TIGR01386">
    <property type="entry name" value="cztS_silS_copS"/>
    <property type="match status" value="1"/>
</dbReference>
<proteinExistence type="predicted"/>
<dbReference type="SMART" id="SM00388">
    <property type="entry name" value="HisKA"/>
    <property type="match status" value="1"/>
</dbReference>
<feature type="transmembrane region" description="Helical" evidence="14">
    <location>
        <begin position="165"/>
        <end position="184"/>
    </location>
</feature>
<feature type="transmembrane region" description="Helical" evidence="14">
    <location>
        <begin position="12"/>
        <end position="35"/>
    </location>
</feature>
<dbReference type="InterPro" id="IPR003594">
    <property type="entry name" value="HATPase_dom"/>
</dbReference>
<dbReference type="SUPFAM" id="SSF158472">
    <property type="entry name" value="HAMP domain-like"/>
    <property type="match status" value="1"/>
</dbReference>
<dbReference type="SMART" id="SM00387">
    <property type="entry name" value="HATPase_c"/>
    <property type="match status" value="1"/>
</dbReference>
<keyword evidence="7 14" id="KW-0812">Transmembrane</keyword>
<dbReference type="PRINTS" id="PR00344">
    <property type="entry name" value="BCTRLSENSOR"/>
</dbReference>
<comment type="function">
    <text evidence="14">Member of a two-component regulatory system.</text>
</comment>
<evidence type="ECO:0000256" key="12">
    <source>
        <dbReference type="ARBA" id="ARBA00023012"/>
    </source>
</evidence>
<evidence type="ECO:0000256" key="7">
    <source>
        <dbReference type="ARBA" id="ARBA00022692"/>
    </source>
</evidence>
<keyword evidence="8 14" id="KW-0547">Nucleotide-binding</keyword>
<protein>
    <recommendedName>
        <fullName evidence="14">Sensor protein</fullName>
        <ecNumber evidence="14">2.7.13.3</ecNumber>
    </recommendedName>
</protein>
<evidence type="ECO:0000256" key="13">
    <source>
        <dbReference type="ARBA" id="ARBA00023136"/>
    </source>
</evidence>
<keyword evidence="5" id="KW-0597">Phosphoprotein</keyword>
<dbReference type="Pfam" id="PF02518">
    <property type="entry name" value="HATPase_c"/>
    <property type="match status" value="1"/>
</dbReference>
<dbReference type="InterPro" id="IPR005467">
    <property type="entry name" value="His_kinase_dom"/>
</dbReference>
<dbReference type="SUPFAM" id="SSF55874">
    <property type="entry name" value="ATPase domain of HSP90 chaperone/DNA topoisomerase II/histidine kinase"/>
    <property type="match status" value="1"/>
</dbReference>
<evidence type="ECO:0000313" key="19">
    <source>
        <dbReference type="Proteomes" id="UP001061302"/>
    </source>
</evidence>
<feature type="coiled-coil region" evidence="15">
    <location>
        <begin position="272"/>
        <end position="299"/>
    </location>
</feature>
<dbReference type="Pfam" id="PF00672">
    <property type="entry name" value="HAMP"/>
    <property type="match status" value="1"/>
</dbReference>
<evidence type="ECO:0000256" key="3">
    <source>
        <dbReference type="ARBA" id="ARBA00022475"/>
    </source>
</evidence>
<dbReference type="CDD" id="cd00082">
    <property type="entry name" value="HisKA"/>
    <property type="match status" value="1"/>
</dbReference>
<keyword evidence="4 14" id="KW-0997">Cell inner membrane</keyword>
<reference evidence="18" key="1">
    <citation type="submission" date="2022-10" db="EMBL/GenBank/DDBJ databases">
        <title>Chitiniphilus purpureus sp. nov., a novel chitin-degrading bacterium isolated from crawfish pond sediment.</title>
        <authorList>
            <person name="Li K."/>
        </authorList>
    </citation>
    <scope>NUCLEOTIDE SEQUENCE</scope>
    <source>
        <strain evidence="18">CD1</strain>
    </source>
</reference>
<dbReference type="InterPro" id="IPR003661">
    <property type="entry name" value="HisK_dim/P_dom"/>
</dbReference>
<evidence type="ECO:0000256" key="6">
    <source>
        <dbReference type="ARBA" id="ARBA00022679"/>
    </source>
</evidence>
<dbReference type="PANTHER" id="PTHR45436">
    <property type="entry name" value="SENSOR HISTIDINE KINASE YKOH"/>
    <property type="match status" value="1"/>
</dbReference>
<evidence type="ECO:0000259" key="16">
    <source>
        <dbReference type="PROSITE" id="PS50109"/>
    </source>
</evidence>
<keyword evidence="9 14" id="KW-0418">Kinase</keyword>
<dbReference type="InterPro" id="IPR036890">
    <property type="entry name" value="HATPase_C_sf"/>
</dbReference>
<dbReference type="InterPro" id="IPR003660">
    <property type="entry name" value="HAMP_dom"/>
</dbReference>
<dbReference type="PROSITE" id="PS50109">
    <property type="entry name" value="HIS_KIN"/>
    <property type="match status" value="1"/>
</dbReference>
<accession>A0ABY6DST0</accession>
<name>A0ABY6DST0_9NEIS</name>
<keyword evidence="13 14" id="KW-0472">Membrane</keyword>
<dbReference type="EMBL" id="CP106753">
    <property type="protein sequence ID" value="UXY14953.1"/>
    <property type="molecule type" value="Genomic_DNA"/>
</dbReference>
<dbReference type="InterPro" id="IPR004358">
    <property type="entry name" value="Sig_transdc_His_kin-like_C"/>
</dbReference>
<evidence type="ECO:0000259" key="17">
    <source>
        <dbReference type="PROSITE" id="PS50885"/>
    </source>
</evidence>
<keyword evidence="3 14" id="KW-1003">Cell membrane</keyword>
<evidence type="ECO:0000256" key="2">
    <source>
        <dbReference type="ARBA" id="ARBA00004533"/>
    </source>
</evidence>
<evidence type="ECO:0000256" key="8">
    <source>
        <dbReference type="ARBA" id="ARBA00022741"/>
    </source>
</evidence>
<gene>
    <name evidence="18" type="ORF">N8I74_16775</name>
</gene>
<comment type="catalytic activity">
    <reaction evidence="1 14">
        <text>ATP + protein L-histidine = ADP + protein N-phospho-L-histidine.</text>
        <dbReference type="EC" id="2.7.13.3"/>
    </reaction>
</comment>
<evidence type="ECO:0000256" key="10">
    <source>
        <dbReference type="ARBA" id="ARBA00022840"/>
    </source>
</evidence>
<keyword evidence="10 14" id="KW-0067">ATP-binding</keyword>
<dbReference type="EC" id="2.7.13.3" evidence="14"/>
<sequence length="468" mass="50448">MMGPPRSRRRSLALRVGGLVSLFSALLVLIAGVGMDRLLQLALERRAETELSGKMALVQSAIEQPRPGISLDAELALLLVGHPYLHWAIVDGTKVTGRSGPFAARAAARVLRQPLQPGVGELDPGNALSVLVWRSRLAGGQERWLLGFIERGGDGGLLAAFRKSLALMLPFVIVFIALGSWVVARRALRPLRRFNTLVGGITAQSLHSRLSAEDVPAELRDLAHSFNNMLERLEKSVSRLSQFSADLAHEMRTPLTNLMGEVQVCLGKPRDVATYQTVLASAEEEMQRLNRLITDLLFLASAEQPQQALRIEPIALRPLVEGLFDFFDALAEAKGITLALSGEGSVEADKGMLQRALTNLLSNAIRHGHPDSTVQVILACGEGGTAIMVSNRGHRIPEAHLPHLAERFYRVNPARSRDDGGTGLGLAIAASIMQLHGGMLTVASDDESTTFSLRFPGASQGAAALIPR</sequence>
<evidence type="ECO:0000256" key="11">
    <source>
        <dbReference type="ARBA" id="ARBA00022989"/>
    </source>
</evidence>
<dbReference type="Pfam" id="PF00512">
    <property type="entry name" value="HisKA"/>
    <property type="match status" value="1"/>
</dbReference>
<dbReference type="Gene3D" id="6.10.340.10">
    <property type="match status" value="1"/>
</dbReference>
<evidence type="ECO:0000313" key="18">
    <source>
        <dbReference type="EMBL" id="UXY14953.1"/>
    </source>
</evidence>
<dbReference type="InterPro" id="IPR050428">
    <property type="entry name" value="TCS_sensor_his_kinase"/>
</dbReference>
<comment type="subcellular location">
    <subcellularLocation>
        <location evidence="2 14">Cell inner membrane</location>
    </subcellularLocation>
</comment>
<keyword evidence="12 14" id="KW-0902">Two-component regulatory system</keyword>
<dbReference type="Proteomes" id="UP001061302">
    <property type="component" value="Chromosome"/>
</dbReference>